<protein>
    <recommendedName>
        <fullName evidence="3">Dihydroorotate dehydrogenase domain-containing protein</fullName>
    </recommendedName>
</protein>
<sequence length="150" mass="16387">MSVGLKILSELGIPLQVKVNALTPIEAALEIGNNQNCDSLCVSNAIPYGSYFPEPWWKAGFGDKSPLAKYNGGALSEDPLRNITLAWIEKIRRVGFSKPINGGGGILKPDHVDQYRDSGADSVFLGSIAVLRGWRVHKTIERAYKLFGDE</sequence>
<evidence type="ECO:0000313" key="1">
    <source>
        <dbReference type="EMBL" id="OGF78008.1"/>
    </source>
</evidence>
<dbReference type="AlphaFoldDB" id="A0A1F5WQR8"/>
<dbReference type="EMBL" id="MFHT01000007">
    <property type="protein sequence ID" value="OGF78008.1"/>
    <property type="molecule type" value="Genomic_DNA"/>
</dbReference>
<evidence type="ECO:0000313" key="2">
    <source>
        <dbReference type="Proteomes" id="UP000177723"/>
    </source>
</evidence>
<organism evidence="1 2">
    <name type="scientific">Candidatus Giovannonibacteria bacterium RIFCSPHIGHO2_12_FULL_43_15</name>
    <dbReference type="NCBI Taxonomy" id="1798341"/>
    <lineage>
        <taxon>Bacteria</taxon>
        <taxon>Candidatus Giovannoniibacteriota</taxon>
    </lineage>
</organism>
<proteinExistence type="predicted"/>
<dbReference type="SUPFAM" id="SSF51395">
    <property type="entry name" value="FMN-linked oxidoreductases"/>
    <property type="match status" value="1"/>
</dbReference>
<dbReference type="Proteomes" id="UP000177723">
    <property type="component" value="Unassembled WGS sequence"/>
</dbReference>
<comment type="caution">
    <text evidence="1">The sequence shown here is derived from an EMBL/GenBank/DDBJ whole genome shotgun (WGS) entry which is preliminary data.</text>
</comment>
<name>A0A1F5WQR8_9BACT</name>
<reference evidence="1 2" key="1">
    <citation type="journal article" date="2016" name="Nat. Commun.">
        <title>Thousands of microbial genomes shed light on interconnected biogeochemical processes in an aquifer system.</title>
        <authorList>
            <person name="Anantharaman K."/>
            <person name="Brown C.T."/>
            <person name="Hug L.A."/>
            <person name="Sharon I."/>
            <person name="Castelle C.J."/>
            <person name="Probst A.J."/>
            <person name="Thomas B.C."/>
            <person name="Singh A."/>
            <person name="Wilkins M.J."/>
            <person name="Karaoz U."/>
            <person name="Brodie E.L."/>
            <person name="Williams K.H."/>
            <person name="Hubbard S.S."/>
            <person name="Banfield J.F."/>
        </authorList>
    </citation>
    <scope>NUCLEOTIDE SEQUENCE [LARGE SCALE GENOMIC DNA]</scope>
</reference>
<accession>A0A1F5WQR8</accession>
<evidence type="ECO:0008006" key="3">
    <source>
        <dbReference type="Google" id="ProtNLM"/>
    </source>
</evidence>
<dbReference type="InterPro" id="IPR013785">
    <property type="entry name" value="Aldolase_TIM"/>
</dbReference>
<gene>
    <name evidence="1" type="ORF">A3F23_03390</name>
</gene>
<dbReference type="Gene3D" id="3.20.20.70">
    <property type="entry name" value="Aldolase class I"/>
    <property type="match status" value="1"/>
</dbReference>